<dbReference type="Pfam" id="PF00581">
    <property type="entry name" value="Rhodanese"/>
    <property type="match status" value="1"/>
</dbReference>
<gene>
    <name evidence="8" type="ORF">ACHAWO_008472</name>
</gene>
<proteinExistence type="inferred from homology"/>
<evidence type="ECO:0000256" key="5">
    <source>
        <dbReference type="ARBA" id="ARBA00023002"/>
    </source>
</evidence>
<dbReference type="EMBL" id="JALLPJ020000190">
    <property type="protein sequence ID" value="KAL3799361.1"/>
    <property type="molecule type" value="Genomic_DNA"/>
</dbReference>
<dbReference type="InterPro" id="IPR036188">
    <property type="entry name" value="FAD/NAD-bd_sf"/>
</dbReference>
<accession>A0ABD3QIQ6</accession>
<dbReference type="AlphaFoldDB" id="A0ABD3QIQ6"/>
<evidence type="ECO:0000256" key="4">
    <source>
        <dbReference type="ARBA" id="ARBA00022827"/>
    </source>
</evidence>
<dbReference type="Pfam" id="PF07992">
    <property type="entry name" value="Pyr_redox_2"/>
    <property type="match status" value="1"/>
</dbReference>
<evidence type="ECO:0000313" key="8">
    <source>
        <dbReference type="EMBL" id="KAL3799361.1"/>
    </source>
</evidence>
<evidence type="ECO:0000259" key="7">
    <source>
        <dbReference type="PROSITE" id="PS50206"/>
    </source>
</evidence>
<dbReference type="PROSITE" id="PS50206">
    <property type="entry name" value="RHODANESE_3"/>
    <property type="match status" value="1"/>
</dbReference>
<evidence type="ECO:0000256" key="1">
    <source>
        <dbReference type="ARBA" id="ARBA00001974"/>
    </source>
</evidence>
<dbReference type="InterPro" id="IPR023753">
    <property type="entry name" value="FAD/NAD-binding_dom"/>
</dbReference>
<dbReference type="SMART" id="SM00450">
    <property type="entry name" value="RHOD"/>
    <property type="match status" value="1"/>
</dbReference>
<dbReference type="InterPro" id="IPR036873">
    <property type="entry name" value="Rhodanese-like_dom_sf"/>
</dbReference>
<keyword evidence="9" id="KW-1185">Reference proteome</keyword>
<protein>
    <recommendedName>
        <fullName evidence="7">Rhodanese domain-containing protein</fullName>
    </recommendedName>
</protein>
<keyword evidence="4" id="KW-0274">FAD</keyword>
<dbReference type="PRINTS" id="PR00411">
    <property type="entry name" value="PNDRDTASEI"/>
</dbReference>
<dbReference type="Gene3D" id="3.50.50.60">
    <property type="entry name" value="FAD/NAD(P)-binding domain"/>
    <property type="match status" value="2"/>
</dbReference>
<dbReference type="InterPro" id="IPR004099">
    <property type="entry name" value="Pyr_nucl-diS_OxRdtase_dimer"/>
</dbReference>
<feature type="domain" description="Rhodanese" evidence="7">
    <location>
        <begin position="490"/>
        <end position="578"/>
    </location>
</feature>
<dbReference type="InterPro" id="IPR001763">
    <property type="entry name" value="Rhodanese-like_dom"/>
</dbReference>
<reference evidence="8 9" key="1">
    <citation type="submission" date="2024-10" db="EMBL/GenBank/DDBJ databases">
        <title>Updated reference genomes for cyclostephanoid diatoms.</title>
        <authorList>
            <person name="Roberts W.R."/>
            <person name="Alverson A.J."/>
        </authorList>
    </citation>
    <scope>NUCLEOTIDE SEQUENCE [LARGE SCALE GENOMIC DNA]</scope>
    <source>
        <strain evidence="8 9">AJA010-31</strain>
    </source>
</reference>
<dbReference type="SUPFAM" id="SSF55424">
    <property type="entry name" value="FAD/NAD-linked reductases, dimerisation (C-terminal) domain"/>
    <property type="match status" value="1"/>
</dbReference>
<comment type="similarity">
    <text evidence="2">Belongs to the class-III pyridine nucleotide-disulfide oxidoreductase family.</text>
</comment>
<evidence type="ECO:0000256" key="2">
    <source>
        <dbReference type="ARBA" id="ARBA00009130"/>
    </source>
</evidence>
<dbReference type="PRINTS" id="PR00368">
    <property type="entry name" value="FADPNR"/>
</dbReference>
<name>A0ABD3QIQ6_9STRA</name>
<dbReference type="PANTHER" id="PTHR43429:SF1">
    <property type="entry name" value="NAD(P)H SULFUR OXIDOREDUCTASE (COA-DEPENDENT)"/>
    <property type="match status" value="1"/>
</dbReference>
<keyword evidence="6" id="KW-0676">Redox-active center</keyword>
<comment type="cofactor">
    <cofactor evidence="1">
        <name>FAD</name>
        <dbReference type="ChEBI" id="CHEBI:57692"/>
    </cofactor>
</comment>
<organism evidence="8 9">
    <name type="scientific">Cyclotella atomus</name>
    <dbReference type="NCBI Taxonomy" id="382360"/>
    <lineage>
        <taxon>Eukaryota</taxon>
        <taxon>Sar</taxon>
        <taxon>Stramenopiles</taxon>
        <taxon>Ochrophyta</taxon>
        <taxon>Bacillariophyta</taxon>
        <taxon>Coscinodiscophyceae</taxon>
        <taxon>Thalassiosirophycidae</taxon>
        <taxon>Stephanodiscales</taxon>
        <taxon>Stephanodiscaceae</taxon>
        <taxon>Cyclotella</taxon>
    </lineage>
</organism>
<evidence type="ECO:0000313" key="9">
    <source>
        <dbReference type="Proteomes" id="UP001530400"/>
    </source>
</evidence>
<evidence type="ECO:0000256" key="3">
    <source>
        <dbReference type="ARBA" id="ARBA00022630"/>
    </source>
</evidence>
<dbReference type="Pfam" id="PF02852">
    <property type="entry name" value="Pyr_redox_dim"/>
    <property type="match status" value="1"/>
</dbReference>
<dbReference type="Gene3D" id="3.40.250.10">
    <property type="entry name" value="Rhodanese-like domain"/>
    <property type="match status" value="1"/>
</dbReference>
<dbReference type="PANTHER" id="PTHR43429">
    <property type="entry name" value="PYRIDINE NUCLEOTIDE-DISULFIDE OXIDOREDUCTASE DOMAIN-CONTAINING"/>
    <property type="match status" value="1"/>
</dbReference>
<dbReference type="InterPro" id="IPR016156">
    <property type="entry name" value="FAD/NAD-linked_Rdtase_dimer_sf"/>
</dbReference>
<dbReference type="SUPFAM" id="SSF52821">
    <property type="entry name" value="Rhodanese/Cell cycle control phosphatase"/>
    <property type="match status" value="1"/>
</dbReference>
<dbReference type="Proteomes" id="UP001530400">
    <property type="component" value="Unassembled WGS sequence"/>
</dbReference>
<keyword evidence="3" id="KW-0285">Flavoprotein</keyword>
<sequence>MANPDTNGARKGQKIVIIGGVAGGASCAARARRLDETATIVLIQSGPDVSFASCGMPYFIGGEITDRNQMAVQTPGSLRSRFNIDVRVNTRVVHIDTENKTVSAINETQPSADKEDFTYDQLVLAVGSEPLKPPIPGIDRPGLFVLRNLIDMDDIVAWLANLPLGGEEKPHAVVAGAGFVGLEMVEQLMRRGLEVTVVEMLPQVLGPLDVEMAAIVEENMKNKGVNLVTGDAIQEFLPADGDELSTVVKLKSGKMLPPAALTILGMGVRPDTKVIREAGIECGPRGHIIVDDYMHTNVKDVWAAGDAIEVRNPIAGGDEKWAVPLAGPANRQGRMIADNIYGMNRKFKGTYAASVVRVFELVAACVGMNEKMLVRMGLEFACVHVHPGSHAGYYPGAKSVNFKLIFHPTTGKIWGAQAVGEDGAEKRIDVISTAMQGCLTIADLAELELCYAPPVGSAKDPVNIAGMAAQNVIDGFVEQVDWSQLKTVAAQPDVVVLDVRNVSEVEKNGKLIDNAINIPLNDLRCRMGEIPEGKRVVVSCASGQRAYYATRILKQSGKFSKVENLSGAWKTFSLVQDRV</sequence>
<dbReference type="GO" id="GO:0016491">
    <property type="term" value="F:oxidoreductase activity"/>
    <property type="evidence" value="ECO:0007669"/>
    <property type="project" value="UniProtKB-KW"/>
</dbReference>
<dbReference type="InterPro" id="IPR050260">
    <property type="entry name" value="FAD-bd_OxRdtase"/>
</dbReference>
<keyword evidence="5" id="KW-0560">Oxidoreductase</keyword>
<comment type="caution">
    <text evidence="8">The sequence shown here is derived from an EMBL/GenBank/DDBJ whole genome shotgun (WGS) entry which is preliminary data.</text>
</comment>
<evidence type="ECO:0000256" key="6">
    <source>
        <dbReference type="ARBA" id="ARBA00023284"/>
    </source>
</evidence>
<dbReference type="SUPFAM" id="SSF51905">
    <property type="entry name" value="FAD/NAD(P)-binding domain"/>
    <property type="match status" value="2"/>
</dbReference>